<accession>A0ABT6JGJ0</accession>
<proteinExistence type="predicted"/>
<dbReference type="RefSeq" id="WP_280600152.1">
    <property type="nucleotide sequence ID" value="NZ_JARXRN010000020.1"/>
</dbReference>
<comment type="caution">
    <text evidence="1">The sequence shown here is derived from an EMBL/GenBank/DDBJ whole genome shotgun (WGS) entry which is preliminary data.</text>
</comment>
<dbReference type="Gene3D" id="2.60.120.200">
    <property type="match status" value="1"/>
</dbReference>
<protein>
    <submittedName>
        <fullName evidence="1">LamG domain-containing protein</fullName>
    </submittedName>
</protein>
<evidence type="ECO:0000313" key="1">
    <source>
        <dbReference type="EMBL" id="MDH5829795.1"/>
    </source>
</evidence>
<dbReference type="InterPro" id="IPR013320">
    <property type="entry name" value="ConA-like_dom_sf"/>
</dbReference>
<dbReference type="SUPFAM" id="SSF49899">
    <property type="entry name" value="Concanavalin A-like lectins/glucanases"/>
    <property type="match status" value="1"/>
</dbReference>
<organism evidence="1 2">
    <name type="scientific">Luteimonas rhizosphaericola</name>
    <dbReference type="NCBI Taxonomy" id="3042024"/>
    <lineage>
        <taxon>Bacteria</taxon>
        <taxon>Pseudomonadati</taxon>
        <taxon>Pseudomonadota</taxon>
        <taxon>Gammaproteobacteria</taxon>
        <taxon>Lysobacterales</taxon>
        <taxon>Lysobacteraceae</taxon>
        <taxon>Luteimonas</taxon>
    </lineage>
</organism>
<dbReference type="EMBL" id="JARXRN010000020">
    <property type="protein sequence ID" value="MDH5829795.1"/>
    <property type="molecule type" value="Genomic_DNA"/>
</dbReference>
<dbReference type="Pfam" id="PF13385">
    <property type="entry name" value="Laminin_G_3"/>
    <property type="match status" value="1"/>
</dbReference>
<name>A0ABT6JGJ0_9GAMM</name>
<reference evidence="1 2" key="1">
    <citation type="submission" date="2023-04" db="EMBL/GenBank/DDBJ databases">
        <title>Luteimonas sp. M1R5S18.</title>
        <authorList>
            <person name="Sun J.-Q."/>
        </authorList>
    </citation>
    <scope>NUCLEOTIDE SEQUENCE [LARGE SCALE GENOMIC DNA]</scope>
    <source>
        <strain evidence="1 2">M1R5S18</strain>
    </source>
</reference>
<keyword evidence="2" id="KW-1185">Reference proteome</keyword>
<dbReference type="Proteomes" id="UP001156831">
    <property type="component" value="Unassembled WGS sequence"/>
</dbReference>
<sequence>MMLRRAMMAGASGGVTDPYWANVVSLLHLDGADGSTSTTDQKGKSWTFFGSGSALDTGHAAFGPSSLLLSGGGNSRVEAASTSTDFDLSGNYCAEGWIRPASIGNNAIITIGTSNSERITIGVSSTLGLYLYTASGGSGAVRISSGAGTVSTGVWRHFAATKDSGVWWLFLHGALSGTSSTTVYPSGSLKAYIGAGAVSDSLFHGHIDEGRFTKSVARYTSAFTAPTAPFPNS</sequence>
<gene>
    <name evidence="1" type="ORF">QFW80_04585</name>
</gene>
<evidence type="ECO:0000313" key="2">
    <source>
        <dbReference type="Proteomes" id="UP001156831"/>
    </source>
</evidence>